<evidence type="ECO:0000313" key="5">
    <source>
        <dbReference type="Proteomes" id="UP001595904"/>
    </source>
</evidence>
<protein>
    <submittedName>
        <fullName evidence="4">Phosphopantetheine-binding protein</fullName>
    </submittedName>
</protein>
<evidence type="ECO:0000259" key="3">
    <source>
        <dbReference type="PROSITE" id="PS50075"/>
    </source>
</evidence>
<dbReference type="InterPro" id="IPR006162">
    <property type="entry name" value="Ppantetheine_attach_site"/>
</dbReference>
<proteinExistence type="predicted"/>
<dbReference type="Proteomes" id="UP001595904">
    <property type="component" value="Unassembled WGS sequence"/>
</dbReference>
<dbReference type="InterPro" id="IPR020806">
    <property type="entry name" value="PKS_PP-bd"/>
</dbReference>
<reference evidence="5" key="1">
    <citation type="journal article" date="2019" name="Int. J. Syst. Evol. Microbiol.">
        <title>The Global Catalogue of Microorganisms (GCM) 10K type strain sequencing project: providing services to taxonomists for standard genome sequencing and annotation.</title>
        <authorList>
            <consortium name="The Broad Institute Genomics Platform"/>
            <consortium name="The Broad Institute Genome Sequencing Center for Infectious Disease"/>
            <person name="Wu L."/>
            <person name="Ma J."/>
        </authorList>
    </citation>
    <scope>NUCLEOTIDE SEQUENCE [LARGE SCALE GENOMIC DNA]</scope>
    <source>
        <strain evidence="5">CGMCC 1.10759</strain>
    </source>
</reference>
<dbReference type="PANTHER" id="PTHR45527:SF1">
    <property type="entry name" value="FATTY ACID SYNTHASE"/>
    <property type="match status" value="1"/>
</dbReference>
<keyword evidence="5" id="KW-1185">Reference proteome</keyword>
<organism evidence="4 5">
    <name type="scientific">Steroidobacter flavus</name>
    <dbReference type="NCBI Taxonomy" id="1842136"/>
    <lineage>
        <taxon>Bacteria</taxon>
        <taxon>Pseudomonadati</taxon>
        <taxon>Pseudomonadota</taxon>
        <taxon>Gammaproteobacteria</taxon>
        <taxon>Steroidobacterales</taxon>
        <taxon>Steroidobacteraceae</taxon>
        <taxon>Steroidobacter</taxon>
    </lineage>
</organism>
<dbReference type="EMBL" id="JBHSDU010000001">
    <property type="protein sequence ID" value="MFC4307899.1"/>
    <property type="molecule type" value="Genomic_DNA"/>
</dbReference>
<name>A0ABV8SN30_9GAMM</name>
<evidence type="ECO:0000256" key="2">
    <source>
        <dbReference type="ARBA" id="ARBA00022553"/>
    </source>
</evidence>
<feature type="domain" description="Carrier" evidence="3">
    <location>
        <begin position="46"/>
        <end position="121"/>
    </location>
</feature>
<evidence type="ECO:0000256" key="1">
    <source>
        <dbReference type="ARBA" id="ARBA00022450"/>
    </source>
</evidence>
<dbReference type="RefSeq" id="WP_380594559.1">
    <property type="nucleotide sequence ID" value="NZ_JBHSDU010000001.1"/>
</dbReference>
<evidence type="ECO:0000313" key="4">
    <source>
        <dbReference type="EMBL" id="MFC4307899.1"/>
    </source>
</evidence>
<dbReference type="PROSITE" id="PS50075">
    <property type="entry name" value="CARRIER"/>
    <property type="match status" value="1"/>
</dbReference>
<dbReference type="SMART" id="SM00823">
    <property type="entry name" value="PKS_PP"/>
    <property type="match status" value="1"/>
</dbReference>
<dbReference type="PANTHER" id="PTHR45527">
    <property type="entry name" value="NONRIBOSOMAL PEPTIDE SYNTHETASE"/>
    <property type="match status" value="1"/>
</dbReference>
<dbReference type="Gene3D" id="1.10.1200.10">
    <property type="entry name" value="ACP-like"/>
    <property type="match status" value="1"/>
</dbReference>
<sequence>MAAGDGDSGFSVGASSLLDASAALKLGEIEAAIRPEHHLLLRKFVPPATQTERTVANIWADALKIARIGRGDNFFELGGHSLMVLRVIAQVKRQFGIEVAMVAIFHFPELRQFCAHVDEIRFGRASK</sequence>
<gene>
    <name evidence="4" type="ORF">ACFPN2_02290</name>
</gene>
<dbReference type="PROSITE" id="PS00012">
    <property type="entry name" value="PHOSPHOPANTETHEINE"/>
    <property type="match status" value="1"/>
</dbReference>
<dbReference type="InterPro" id="IPR009081">
    <property type="entry name" value="PP-bd_ACP"/>
</dbReference>
<dbReference type="Pfam" id="PF00550">
    <property type="entry name" value="PP-binding"/>
    <property type="match status" value="1"/>
</dbReference>
<accession>A0ABV8SN30</accession>
<comment type="caution">
    <text evidence="4">The sequence shown here is derived from an EMBL/GenBank/DDBJ whole genome shotgun (WGS) entry which is preliminary data.</text>
</comment>
<dbReference type="SUPFAM" id="SSF47336">
    <property type="entry name" value="ACP-like"/>
    <property type="match status" value="1"/>
</dbReference>
<keyword evidence="1" id="KW-0596">Phosphopantetheine</keyword>
<keyword evidence="2" id="KW-0597">Phosphoprotein</keyword>
<dbReference type="InterPro" id="IPR036736">
    <property type="entry name" value="ACP-like_sf"/>
</dbReference>